<evidence type="ECO:0000313" key="1">
    <source>
        <dbReference type="EMBL" id="SMB85601.1"/>
    </source>
</evidence>
<proteinExistence type="predicted"/>
<gene>
    <name evidence="1" type="ORF">SAMN00790413_03466</name>
</gene>
<accession>A0A1W1UXX0</accession>
<organism evidence="1 2">
    <name type="scientific">Deinococcus hopiensis KR-140</name>
    <dbReference type="NCBI Taxonomy" id="695939"/>
    <lineage>
        <taxon>Bacteria</taxon>
        <taxon>Thermotogati</taxon>
        <taxon>Deinococcota</taxon>
        <taxon>Deinococci</taxon>
        <taxon>Deinococcales</taxon>
        <taxon>Deinococcaceae</taxon>
        <taxon>Deinococcus</taxon>
    </lineage>
</organism>
<sequence length="83" mass="8724">MGVDLKQNQASLLPTLHPVLDACAAGTTLVVHSMLCIKANQYNQVGQKLRPAPFASDDRCAQQSTPAIAKGAVGADHIQFALP</sequence>
<protein>
    <submittedName>
        <fullName evidence="1">Uncharacterized protein</fullName>
    </submittedName>
</protein>
<dbReference type="EMBL" id="FWWU01000008">
    <property type="protein sequence ID" value="SMB85601.1"/>
    <property type="molecule type" value="Genomic_DNA"/>
</dbReference>
<keyword evidence="2" id="KW-1185">Reference proteome</keyword>
<dbReference type="AlphaFoldDB" id="A0A1W1UXX0"/>
<dbReference type="Proteomes" id="UP000192582">
    <property type="component" value="Unassembled WGS sequence"/>
</dbReference>
<name>A0A1W1UXX0_9DEIO</name>
<reference evidence="1 2" key="1">
    <citation type="submission" date="2017-04" db="EMBL/GenBank/DDBJ databases">
        <authorList>
            <person name="Afonso C.L."/>
            <person name="Miller P.J."/>
            <person name="Scott M.A."/>
            <person name="Spackman E."/>
            <person name="Goraichik I."/>
            <person name="Dimitrov K.M."/>
            <person name="Suarez D.L."/>
            <person name="Swayne D.E."/>
        </authorList>
    </citation>
    <scope>NUCLEOTIDE SEQUENCE [LARGE SCALE GENOMIC DNA]</scope>
    <source>
        <strain evidence="1 2">KR-140</strain>
    </source>
</reference>
<evidence type="ECO:0000313" key="2">
    <source>
        <dbReference type="Proteomes" id="UP000192582"/>
    </source>
</evidence>